<sequence>FHGREVELDMAVKTLAQTSSRVAILGGGGMGKTSLARAILHHPDIVAGYENRVFVDTESATNRLKLAEVVGACVRLKPEKDLTRSVVQHFSGGPSCLLILDNLETSWEPKASRSGVEDFLSLLSEVSHLALVITMRGAERPAKVRWTKPFLPPLERLSDSAARQTFIDIADDLHNSDDMDQLLQLADNMPLAVELVAHLVDYEGCSNVRARWDKEKISLLSGGYDKTSNISASIEISLSSPRIASSPKSAILLSLLSILPDGLSDNQLAQINVPISDIMACKSVLLATSLAYLDNAKRLKSLSPIREHMQLFHKPTTEIIRPIRAHLHSLLGLYQKYFGTAEM</sequence>
<dbReference type="InterPro" id="IPR049052">
    <property type="entry name" value="nSTAND1"/>
</dbReference>
<evidence type="ECO:0000259" key="1">
    <source>
        <dbReference type="Pfam" id="PF20703"/>
    </source>
</evidence>
<feature type="non-terminal residue" evidence="2">
    <location>
        <position position="1"/>
    </location>
</feature>
<feature type="non-terminal residue" evidence="2">
    <location>
        <position position="343"/>
    </location>
</feature>
<dbReference type="PANTHER" id="PTHR47691:SF3">
    <property type="entry name" value="HTH-TYPE TRANSCRIPTIONAL REGULATOR RV0890C-RELATED"/>
    <property type="match status" value="1"/>
</dbReference>
<dbReference type="InterPro" id="IPR027417">
    <property type="entry name" value="P-loop_NTPase"/>
</dbReference>
<feature type="domain" description="Novel STAND NTPase 1" evidence="1">
    <location>
        <begin position="1"/>
        <end position="136"/>
    </location>
</feature>
<protein>
    <recommendedName>
        <fullName evidence="1">Novel STAND NTPase 1 domain-containing protein</fullName>
    </recommendedName>
</protein>
<gene>
    <name evidence="2" type="ORF">GGX14DRAFT_298264</name>
</gene>
<reference evidence="2" key="1">
    <citation type="submission" date="2023-03" db="EMBL/GenBank/DDBJ databases">
        <title>Massive genome expansion in bonnet fungi (Mycena s.s.) driven by repeated elements and novel gene families across ecological guilds.</title>
        <authorList>
            <consortium name="Lawrence Berkeley National Laboratory"/>
            <person name="Harder C.B."/>
            <person name="Miyauchi S."/>
            <person name="Viragh M."/>
            <person name="Kuo A."/>
            <person name="Thoen E."/>
            <person name="Andreopoulos B."/>
            <person name="Lu D."/>
            <person name="Skrede I."/>
            <person name="Drula E."/>
            <person name="Henrissat B."/>
            <person name="Morin E."/>
            <person name="Kohler A."/>
            <person name="Barry K."/>
            <person name="LaButti K."/>
            <person name="Morin E."/>
            <person name="Salamov A."/>
            <person name="Lipzen A."/>
            <person name="Mereny Z."/>
            <person name="Hegedus B."/>
            <person name="Baldrian P."/>
            <person name="Stursova M."/>
            <person name="Weitz H."/>
            <person name="Taylor A."/>
            <person name="Grigoriev I.V."/>
            <person name="Nagy L.G."/>
            <person name="Martin F."/>
            <person name="Kauserud H."/>
        </authorList>
    </citation>
    <scope>NUCLEOTIDE SEQUENCE</scope>
    <source>
        <strain evidence="2">9144</strain>
    </source>
</reference>
<dbReference type="Pfam" id="PF20703">
    <property type="entry name" value="nSTAND1"/>
    <property type="match status" value="1"/>
</dbReference>
<dbReference type="Proteomes" id="UP001219525">
    <property type="component" value="Unassembled WGS sequence"/>
</dbReference>
<dbReference type="AlphaFoldDB" id="A0AAD6XZ05"/>
<dbReference type="PANTHER" id="PTHR47691">
    <property type="entry name" value="REGULATOR-RELATED"/>
    <property type="match status" value="1"/>
</dbReference>
<evidence type="ECO:0000313" key="3">
    <source>
        <dbReference type="Proteomes" id="UP001219525"/>
    </source>
</evidence>
<organism evidence="2 3">
    <name type="scientific">Mycena pura</name>
    <dbReference type="NCBI Taxonomy" id="153505"/>
    <lineage>
        <taxon>Eukaryota</taxon>
        <taxon>Fungi</taxon>
        <taxon>Dikarya</taxon>
        <taxon>Basidiomycota</taxon>
        <taxon>Agaricomycotina</taxon>
        <taxon>Agaricomycetes</taxon>
        <taxon>Agaricomycetidae</taxon>
        <taxon>Agaricales</taxon>
        <taxon>Marasmiineae</taxon>
        <taxon>Mycenaceae</taxon>
        <taxon>Mycena</taxon>
    </lineage>
</organism>
<dbReference type="Gene3D" id="3.40.50.300">
    <property type="entry name" value="P-loop containing nucleotide triphosphate hydrolases"/>
    <property type="match status" value="1"/>
</dbReference>
<accession>A0AAD6XZ05</accession>
<name>A0AAD6XZ05_9AGAR</name>
<evidence type="ECO:0000313" key="2">
    <source>
        <dbReference type="EMBL" id="KAJ7189313.1"/>
    </source>
</evidence>
<comment type="caution">
    <text evidence="2">The sequence shown here is derived from an EMBL/GenBank/DDBJ whole genome shotgun (WGS) entry which is preliminary data.</text>
</comment>
<proteinExistence type="predicted"/>
<dbReference type="EMBL" id="JARJCW010000182">
    <property type="protein sequence ID" value="KAJ7189313.1"/>
    <property type="molecule type" value="Genomic_DNA"/>
</dbReference>
<dbReference type="SUPFAM" id="SSF52540">
    <property type="entry name" value="P-loop containing nucleoside triphosphate hydrolases"/>
    <property type="match status" value="1"/>
</dbReference>
<keyword evidence="3" id="KW-1185">Reference proteome</keyword>
<dbReference type="PRINTS" id="PR00364">
    <property type="entry name" value="DISEASERSIST"/>
</dbReference>